<name>D2R672_PIRSD</name>
<evidence type="ECO:0000313" key="2">
    <source>
        <dbReference type="Proteomes" id="UP000001887"/>
    </source>
</evidence>
<proteinExistence type="predicted"/>
<dbReference type="OrthoDB" id="253611at2"/>
<dbReference type="HOGENOM" id="CLU_625363_0_0_0"/>
<dbReference type="AlphaFoldDB" id="D2R672"/>
<gene>
    <name evidence="1" type="ordered locus">Psta_0765</name>
</gene>
<dbReference type="eggNOG" id="ENOG502Z8P7">
    <property type="taxonomic scope" value="Bacteria"/>
</dbReference>
<evidence type="ECO:0000313" key="1">
    <source>
        <dbReference type="EMBL" id="ADB15450.1"/>
    </source>
</evidence>
<sequence length="438" mass="48679">MAIDGWFGRVSGWRTLVSALGCCMATLLFVQDLGAEVTTETYVVSAGESERKQTPVSIDIVLPDAFRAAAEAGAPVAIADDKGNKITGQLSLRGLRSPMMKLQAGNFHAQLHFVVPALAKGATATYTATIASDAAKSEPSFKWTDTAGQYSELSFGDRPVLRYMYAALDESTKEKRSETFKPYHHLYDPAGKVLLTKGPGGLFPHHRGMFFGFNRISYGENKKADTWHCNKGEFQSHEKFLSIEAGPVMGRHTVEIAWHGQDGAVFAREEREFTVYNVAGGTLVEFASLLKSEVEGEIKLDGDPQHAGFQFRATQAVPDKTADKTYYLRPDGKDKPGSFRNWPAQKEHVNLPWNAVSFVVGEQRYTVCYLDHTSNPKESRFSERNYARFGSYFEYTLDKSHPLMLSYRIFATEGELEVPDVERMDQDLVAPPAIKSKS</sequence>
<keyword evidence="2" id="KW-1185">Reference proteome</keyword>
<dbReference type="InterPro" id="IPR029475">
    <property type="entry name" value="DUF6807"/>
</dbReference>
<dbReference type="KEGG" id="psl:Psta_0765"/>
<dbReference type="EMBL" id="CP001848">
    <property type="protein sequence ID" value="ADB15450.1"/>
    <property type="molecule type" value="Genomic_DNA"/>
</dbReference>
<protein>
    <submittedName>
        <fullName evidence="1">Uncharacterized protein</fullName>
    </submittedName>
</protein>
<reference evidence="1 2" key="1">
    <citation type="journal article" date="2009" name="Stand. Genomic Sci.">
        <title>Complete genome sequence of Pirellula staleyi type strain (ATCC 27377).</title>
        <authorList>
            <person name="Clum A."/>
            <person name="Tindall B.J."/>
            <person name="Sikorski J."/>
            <person name="Ivanova N."/>
            <person name="Mavrommatis K."/>
            <person name="Lucas S."/>
            <person name="Glavina del Rio T."/>
            <person name="Nolan M."/>
            <person name="Chen F."/>
            <person name="Tice H."/>
            <person name="Pitluck S."/>
            <person name="Cheng J.F."/>
            <person name="Chertkov O."/>
            <person name="Brettin T."/>
            <person name="Han C."/>
            <person name="Detter J.C."/>
            <person name="Kuske C."/>
            <person name="Bruce D."/>
            <person name="Goodwin L."/>
            <person name="Ovchinikova G."/>
            <person name="Pati A."/>
            <person name="Mikhailova N."/>
            <person name="Chen A."/>
            <person name="Palaniappan K."/>
            <person name="Land M."/>
            <person name="Hauser L."/>
            <person name="Chang Y.J."/>
            <person name="Jeffries C.D."/>
            <person name="Chain P."/>
            <person name="Rohde M."/>
            <person name="Goker M."/>
            <person name="Bristow J."/>
            <person name="Eisen J.A."/>
            <person name="Markowitz V."/>
            <person name="Hugenholtz P."/>
            <person name="Kyrpides N.C."/>
            <person name="Klenk H.P."/>
            <person name="Lapidus A."/>
        </authorList>
    </citation>
    <scope>NUCLEOTIDE SEQUENCE [LARGE SCALE GENOMIC DNA]</scope>
    <source>
        <strain evidence="2">ATCC 27377 / DSM 6068 / ICPB 4128</strain>
    </source>
</reference>
<dbReference type="Proteomes" id="UP000001887">
    <property type="component" value="Chromosome"/>
</dbReference>
<dbReference type="Pfam" id="PF14100">
    <property type="entry name" value="DUF6807"/>
    <property type="match status" value="1"/>
</dbReference>
<organism evidence="1 2">
    <name type="scientific">Pirellula staleyi (strain ATCC 27377 / DSM 6068 / ICPB 4128)</name>
    <name type="common">Pirella staleyi</name>
    <dbReference type="NCBI Taxonomy" id="530564"/>
    <lineage>
        <taxon>Bacteria</taxon>
        <taxon>Pseudomonadati</taxon>
        <taxon>Planctomycetota</taxon>
        <taxon>Planctomycetia</taxon>
        <taxon>Pirellulales</taxon>
        <taxon>Pirellulaceae</taxon>
        <taxon>Pirellula</taxon>
    </lineage>
</organism>
<accession>D2R672</accession>